<proteinExistence type="predicted"/>
<protein>
    <submittedName>
        <fullName evidence="3">Uncharacterized protein</fullName>
    </submittedName>
</protein>
<feature type="compositionally biased region" description="Pro residues" evidence="1">
    <location>
        <begin position="234"/>
        <end position="245"/>
    </location>
</feature>
<evidence type="ECO:0000256" key="2">
    <source>
        <dbReference type="SAM" id="Phobius"/>
    </source>
</evidence>
<dbReference type="Proteomes" id="UP000027222">
    <property type="component" value="Unassembled WGS sequence"/>
</dbReference>
<feature type="region of interest" description="Disordered" evidence="1">
    <location>
        <begin position="481"/>
        <end position="519"/>
    </location>
</feature>
<feature type="compositionally biased region" description="Low complexity" evidence="1">
    <location>
        <begin position="166"/>
        <end position="176"/>
    </location>
</feature>
<evidence type="ECO:0000313" key="4">
    <source>
        <dbReference type="Proteomes" id="UP000027222"/>
    </source>
</evidence>
<dbReference type="EMBL" id="KL142383">
    <property type="protein sequence ID" value="KDR74498.1"/>
    <property type="molecule type" value="Genomic_DNA"/>
</dbReference>
<keyword evidence="2" id="KW-0472">Membrane</keyword>
<keyword evidence="4" id="KW-1185">Reference proteome</keyword>
<dbReference type="AlphaFoldDB" id="A0A067T690"/>
<evidence type="ECO:0000256" key="1">
    <source>
        <dbReference type="SAM" id="MobiDB-lite"/>
    </source>
</evidence>
<reference evidence="4" key="1">
    <citation type="journal article" date="2014" name="Proc. Natl. Acad. Sci. U.S.A.">
        <title>Extensive sampling of basidiomycete genomes demonstrates inadequacy of the white-rot/brown-rot paradigm for wood decay fungi.</title>
        <authorList>
            <person name="Riley R."/>
            <person name="Salamov A.A."/>
            <person name="Brown D.W."/>
            <person name="Nagy L.G."/>
            <person name="Floudas D."/>
            <person name="Held B.W."/>
            <person name="Levasseur A."/>
            <person name="Lombard V."/>
            <person name="Morin E."/>
            <person name="Otillar R."/>
            <person name="Lindquist E.A."/>
            <person name="Sun H."/>
            <person name="LaButti K.M."/>
            <person name="Schmutz J."/>
            <person name="Jabbour D."/>
            <person name="Luo H."/>
            <person name="Baker S.E."/>
            <person name="Pisabarro A.G."/>
            <person name="Walton J.D."/>
            <person name="Blanchette R.A."/>
            <person name="Henrissat B."/>
            <person name="Martin F."/>
            <person name="Cullen D."/>
            <person name="Hibbett D.S."/>
            <person name="Grigoriev I.V."/>
        </authorList>
    </citation>
    <scope>NUCLEOTIDE SEQUENCE [LARGE SCALE GENOMIC DNA]</scope>
    <source>
        <strain evidence="4">CBS 339.88</strain>
    </source>
</reference>
<keyword evidence="2" id="KW-0812">Transmembrane</keyword>
<organism evidence="3 4">
    <name type="scientific">Galerina marginata (strain CBS 339.88)</name>
    <dbReference type="NCBI Taxonomy" id="685588"/>
    <lineage>
        <taxon>Eukaryota</taxon>
        <taxon>Fungi</taxon>
        <taxon>Dikarya</taxon>
        <taxon>Basidiomycota</taxon>
        <taxon>Agaricomycotina</taxon>
        <taxon>Agaricomycetes</taxon>
        <taxon>Agaricomycetidae</taxon>
        <taxon>Agaricales</taxon>
        <taxon>Agaricineae</taxon>
        <taxon>Strophariaceae</taxon>
        <taxon>Galerina</taxon>
    </lineage>
</organism>
<feature type="compositionally biased region" description="Basic residues" evidence="1">
    <location>
        <begin position="483"/>
        <end position="496"/>
    </location>
</feature>
<dbReference type="HOGENOM" id="CLU_524812_0_0_1"/>
<feature type="region of interest" description="Disordered" evidence="1">
    <location>
        <begin position="154"/>
        <end position="258"/>
    </location>
</feature>
<feature type="compositionally biased region" description="Basic residues" evidence="1">
    <location>
        <begin position="219"/>
        <end position="230"/>
    </location>
</feature>
<keyword evidence="2" id="KW-1133">Transmembrane helix</keyword>
<feature type="transmembrane region" description="Helical" evidence="2">
    <location>
        <begin position="373"/>
        <end position="395"/>
    </location>
</feature>
<accession>A0A067T690</accession>
<evidence type="ECO:0000313" key="3">
    <source>
        <dbReference type="EMBL" id="KDR74498.1"/>
    </source>
</evidence>
<gene>
    <name evidence="3" type="ORF">GALMADRAFT_227556</name>
</gene>
<feature type="compositionally biased region" description="Pro residues" evidence="1">
    <location>
        <begin position="200"/>
        <end position="209"/>
    </location>
</feature>
<sequence>MYVCQGSYFKDVWARVRATVAPSLALTHRSNLVGLKGQPFFSTSSSHTITSPLQLDSLRNMLPPAMLFAVFASVVNVALNSGGSYGTPSTKEYDNIRLDRATAIAVMTGAFSLVAYSPIVSNSALGPFSAPNGRRSLLPSSKNTLVLSFSKAVPTGASGTSNQGKPPTSTSSSNPPAHRYNLRRGSRRALDPTGGGSPPGDAPGGPPNAQPGSVPAQPHPKRRHNARKQKSGASPPPPPPPPPPFSTTSGLEDGNPHSKTFPGVWKAVLLLVIFFKTLQDKERGSRSRSYDCAVTREAMRPTIQNTSVNMSPRPPYLSPGPCNDVCPYSDSKDEYCGDIYLSDFTADRVDTLTERAARLWVNFHPSSKLASIFYGYMLLVLPDIVAIFIVLFEGFKSLWWAAFLRGQKDKEMVLFDTVANISVDLEATASLSEPESSLFLCDEEIFEVDPSPLATVISKTSPVSTLSISPAQDSVRLFEPRAGYRRRRPHRRRSKKRADSGNISGDGDDGPEGGPTSGW</sequence>
<name>A0A067T690_GALM3</name>